<keyword evidence="5 7" id="KW-1133">Transmembrane helix</keyword>
<reference evidence="9" key="1">
    <citation type="submission" date="2022-12" db="EMBL/GenBank/DDBJ databases">
        <title>New Phytohabitans aurantiacus sp. RD004123 nov., an actinomycete isolated from soil.</title>
        <authorList>
            <person name="Triningsih D.W."/>
            <person name="Harunari E."/>
            <person name="Igarashi Y."/>
        </authorList>
    </citation>
    <scope>NUCLEOTIDE SEQUENCE</scope>
    <source>
        <strain evidence="9">RD004123</strain>
    </source>
</reference>
<name>A0ABQ5R315_9ACTN</name>
<feature type="transmembrane region" description="Helical" evidence="7">
    <location>
        <begin position="56"/>
        <end position="77"/>
    </location>
</feature>
<dbReference type="Proteomes" id="UP001144280">
    <property type="component" value="Unassembled WGS sequence"/>
</dbReference>
<dbReference type="InterPro" id="IPR035906">
    <property type="entry name" value="MetI-like_sf"/>
</dbReference>
<dbReference type="EMBL" id="BSDI01000035">
    <property type="protein sequence ID" value="GLI00718.1"/>
    <property type="molecule type" value="Genomic_DNA"/>
</dbReference>
<evidence type="ECO:0000256" key="5">
    <source>
        <dbReference type="ARBA" id="ARBA00022989"/>
    </source>
</evidence>
<feature type="transmembrane region" description="Helical" evidence="7">
    <location>
        <begin position="154"/>
        <end position="174"/>
    </location>
</feature>
<feature type="transmembrane region" description="Helical" evidence="7">
    <location>
        <begin position="119"/>
        <end position="142"/>
    </location>
</feature>
<keyword evidence="6 7" id="KW-0472">Membrane</keyword>
<dbReference type="InterPro" id="IPR000515">
    <property type="entry name" value="MetI-like"/>
</dbReference>
<evidence type="ECO:0000256" key="6">
    <source>
        <dbReference type="ARBA" id="ARBA00023136"/>
    </source>
</evidence>
<evidence type="ECO:0000259" key="8">
    <source>
        <dbReference type="PROSITE" id="PS50928"/>
    </source>
</evidence>
<comment type="caution">
    <text evidence="9">The sequence shown here is derived from an EMBL/GenBank/DDBJ whole genome shotgun (WGS) entry which is preliminary data.</text>
</comment>
<dbReference type="SUPFAM" id="SSF161098">
    <property type="entry name" value="MetI-like"/>
    <property type="match status" value="1"/>
</dbReference>
<keyword evidence="4 7" id="KW-0812">Transmembrane</keyword>
<dbReference type="PROSITE" id="PS50928">
    <property type="entry name" value="ABC_TM1"/>
    <property type="match status" value="1"/>
</dbReference>
<evidence type="ECO:0000256" key="2">
    <source>
        <dbReference type="ARBA" id="ARBA00022448"/>
    </source>
</evidence>
<evidence type="ECO:0000313" key="10">
    <source>
        <dbReference type="Proteomes" id="UP001144280"/>
    </source>
</evidence>
<dbReference type="InterPro" id="IPR050366">
    <property type="entry name" value="BP-dependent_transpt_permease"/>
</dbReference>
<evidence type="ECO:0000256" key="4">
    <source>
        <dbReference type="ARBA" id="ARBA00022692"/>
    </source>
</evidence>
<organism evidence="9 10">
    <name type="scientific">Phytohabitans aurantiacus</name>
    <dbReference type="NCBI Taxonomy" id="3016789"/>
    <lineage>
        <taxon>Bacteria</taxon>
        <taxon>Bacillati</taxon>
        <taxon>Actinomycetota</taxon>
        <taxon>Actinomycetes</taxon>
        <taxon>Micromonosporales</taxon>
        <taxon>Micromonosporaceae</taxon>
    </lineage>
</organism>
<accession>A0ABQ5R315</accession>
<keyword evidence="10" id="KW-1185">Reference proteome</keyword>
<dbReference type="PANTHER" id="PTHR43386">
    <property type="entry name" value="OLIGOPEPTIDE TRANSPORT SYSTEM PERMEASE PROTEIN APPC"/>
    <property type="match status" value="1"/>
</dbReference>
<proteinExistence type="inferred from homology"/>
<evidence type="ECO:0000256" key="7">
    <source>
        <dbReference type="RuleBase" id="RU363032"/>
    </source>
</evidence>
<dbReference type="PANTHER" id="PTHR43386:SF1">
    <property type="entry name" value="D,D-DIPEPTIDE TRANSPORT SYSTEM PERMEASE PROTEIN DDPC-RELATED"/>
    <property type="match status" value="1"/>
</dbReference>
<gene>
    <name evidence="9" type="ORF">Pa4123_59940</name>
</gene>
<feature type="transmembrane region" description="Helical" evidence="7">
    <location>
        <begin position="285"/>
        <end position="310"/>
    </location>
</feature>
<evidence type="ECO:0000256" key="3">
    <source>
        <dbReference type="ARBA" id="ARBA00022475"/>
    </source>
</evidence>
<feature type="transmembrane region" description="Helical" evidence="7">
    <location>
        <begin position="236"/>
        <end position="265"/>
    </location>
</feature>
<dbReference type="Gene3D" id="1.10.3720.10">
    <property type="entry name" value="MetI-like"/>
    <property type="match status" value="1"/>
</dbReference>
<sequence>MSDLAPAAREEAAPAAGGEAVSAPAVPVAAGPVAAAQPGARRTRDALHFALRNKKVVGGGIVVLAFLALGLIAPLFYDYGHSEYVGPQSSGPSGEYWFGTTTFGQDVFLQFVHGIRSTFLVGLLGGGLAALIGMTIGFVAGYVGGLVDEALNMLTNIVLVLPALAVLIILHTYIGITSVPSQALFIGIFSWPWVARAVRAQTFSLRTRDFVDLARLSGMGSGAIIRREIAPNMSSYLFMTFILLFGGSVLFAATLDFIGLGPTGVMSLGLMMNNAVHWSALQLGLWWWFLPPGLGITAIVGALYIMNVGLDEVFNPKLREM</sequence>
<keyword evidence="2 7" id="KW-0813">Transport</keyword>
<comment type="subcellular location">
    <subcellularLocation>
        <location evidence="1 7">Cell membrane</location>
        <topology evidence="1 7">Multi-pass membrane protein</topology>
    </subcellularLocation>
</comment>
<protein>
    <submittedName>
        <fullName evidence="9">Peptide ABC transporter permease</fullName>
    </submittedName>
</protein>
<dbReference type="CDD" id="cd06261">
    <property type="entry name" value="TM_PBP2"/>
    <property type="match status" value="1"/>
</dbReference>
<comment type="similarity">
    <text evidence="7">Belongs to the binding-protein-dependent transport system permease family.</text>
</comment>
<dbReference type="RefSeq" id="WP_281901232.1">
    <property type="nucleotide sequence ID" value="NZ_BSDI01000035.1"/>
</dbReference>
<evidence type="ECO:0000256" key="1">
    <source>
        <dbReference type="ARBA" id="ARBA00004651"/>
    </source>
</evidence>
<dbReference type="Pfam" id="PF00528">
    <property type="entry name" value="BPD_transp_1"/>
    <property type="match status" value="1"/>
</dbReference>
<keyword evidence="3" id="KW-1003">Cell membrane</keyword>
<evidence type="ECO:0000313" key="9">
    <source>
        <dbReference type="EMBL" id="GLI00718.1"/>
    </source>
</evidence>
<feature type="transmembrane region" description="Helical" evidence="7">
    <location>
        <begin position="180"/>
        <end position="198"/>
    </location>
</feature>
<feature type="domain" description="ABC transmembrane type-1" evidence="8">
    <location>
        <begin position="115"/>
        <end position="307"/>
    </location>
</feature>